<name>A0AA97P5U5_PYRO3</name>
<dbReference type="PANTHER" id="PTHR43544:SF32">
    <property type="entry name" value="CHAIN DEHYDROGENASE, PUTATIVE (AFU_ORTHOLOGUE AFUA_5G01530)-RELATED"/>
    <property type="match status" value="1"/>
</dbReference>
<dbReference type="InterPro" id="IPR036291">
    <property type="entry name" value="NAD(P)-bd_dom_sf"/>
</dbReference>
<sequence length="308" mass="33444">MTLSTSHKIVIITGANKGLGFEAVKRFLASDNKYHIFLGSRDLAKGQKAVQKALGEVPSDKSTVEALQYDVESDESIQEAYETVRSRVDRVDVLINNAGELRHKNQNQNQNQKKQQQPFVLCTMLTSNYMADGSGVMLDQQIERGNMSTREAFNRSWDVNVAGAHITTSTFLPLLLKSPDPRVVFNTSGVSSLAHAADPCHFTYRAPPAGVPKPAGTVSYRASKAGLNMVMLEWARMLRDDGVKVWAVAPGFFATDIGEGDPGAMRKMGAGDPAVGGEALVDVVEGRRDGDVGRVCNMAPYGVKVQAW</sequence>
<dbReference type="GO" id="GO:0005737">
    <property type="term" value="C:cytoplasm"/>
    <property type="evidence" value="ECO:0007669"/>
    <property type="project" value="TreeGrafter"/>
</dbReference>
<reference evidence="2" key="1">
    <citation type="journal article" date="2012" name="PLoS Genet.">
        <title>Comparative analysis of the genomes of two field isolates of the rice blast fungus Magnaporthe oryzae.</title>
        <authorList>
            <person name="Xue M."/>
            <person name="Yang J."/>
            <person name="Li Z."/>
            <person name="Hu S."/>
            <person name="Yao N."/>
            <person name="Dean R.A."/>
            <person name="Zhao W."/>
            <person name="Shen M."/>
            <person name="Zhang H."/>
            <person name="Li C."/>
            <person name="Liu L."/>
            <person name="Cao L."/>
            <person name="Xu X."/>
            <person name="Xing Y."/>
            <person name="Hsiang T."/>
            <person name="Zhang Z."/>
            <person name="Xu J.R."/>
            <person name="Peng Y.L."/>
        </authorList>
    </citation>
    <scope>NUCLEOTIDE SEQUENCE</scope>
    <source>
        <strain evidence="2">Y34</strain>
    </source>
</reference>
<gene>
    <name evidence="2" type="ORF">OOU_Y34scaffold00203g95</name>
</gene>
<protein>
    <submittedName>
        <fullName evidence="2">Short-chain dehydrogenase/reductase SDR</fullName>
    </submittedName>
</protein>
<evidence type="ECO:0000256" key="1">
    <source>
        <dbReference type="ARBA" id="ARBA00006484"/>
    </source>
</evidence>
<comment type="similarity">
    <text evidence="1">Belongs to the short-chain dehydrogenases/reductases (SDR) family.</text>
</comment>
<accession>A0AA97P5U5</accession>
<dbReference type="GO" id="GO:0016491">
    <property type="term" value="F:oxidoreductase activity"/>
    <property type="evidence" value="ECO:0007669"/>
    <property type="project" value="TreeGrafter"/>
</dbReference>
<dbReference type="SUPFAM" id="SSF51735">
    <property type="entry name" value="NAD(P)-binding Rossmann-fold domains"/>
    <property type="match status" value="1"/>
</dbReference>
<dbReference type="InterPro" id="IPR002347">
    <property type="entry name" value="SDR_fam"/>
</dbReference>
<dbReference type="EMBL" id="JH793138">
    <property type="protein sequence ID" value="ELQ42606.1"/>
    <property type="molecule type" value="Genomic_DNA"/>
</dbReference>
<evidence type="ECO:0000313" key="2">
    <source>
        <dbReference type="EMBL" id="ELQ42606.1"/>
    </source>
</evidence>
<dbReference type="Proteomes" id="UP000011086">
    <property type="component" value="Unassembled WGS sequence"/>
</dbReference>
<dbReference type="InterPro" id="IPR051468">
    <property type="entry name" value="Fungal_SecMetab_SDRs"/>
</dbReference>
<proteinExistence type="inferred from homology"/>
<dbReference type="PRINTS" id="PR00081">
    <property type="entry name" value="GDHRDH"/>
</dbReference>
<organism evidence="2">
    <name type="scientific">Pyricularia oryzae (strain Y34)</name>
    <name type="common">Rice blast fungus</name>
    <name type="synonym">Magnaporthe oryzae</name>
    <dbReference type="NCBI Taxonomy" id="1143189"/>
    <lineage>
        <taxon>Eukaryota</taxon>
        <taxon>Fungi</taxon>
        <taxon>Dikarya</taxon>
        <taxon>Ascomycota</taxon>
        <taxon>Pezizomycotina</taxon>
        <taxon>Sordariomycetes</taxon>
        <taxon>Sordariomycetidae</taxon>
        <taxon>Magnaporthales</taxon>
        <taxon>Pyriculariaceae</taxon>
        <taxon>Pyricularia</taxon>
    </lineage>
</organism>
<dbReference type="GO" id="GO:0019748">
    <property type="term" value="P:secondary metabolic process"/>
    <property type="evidence" value="ECO:0007669"/>
    <property type="project" value="TreeGrafter"/>
</dbReference>
<dbReference type="Gene3D" id="3.40.50.720">
    <property type="entry name" value="NAD(P)-binding Rossmann-like Domain"/>
    <property type="match status" value="1"/>
</dbReference>
<dbReference type="AlphaFoldDB" id="A0AA97P5U5"/>
<dbReference type="PANTHER" id="PTHR43544">
    <property type="entry name" value="SHORT-CHAIN DEHYDROGENASE/REDUCTASE"/>
    <property type="match status" value="1"/>
</dbReference>
<dbReference type="Pfam" id="PF00106">
    <property type="entry name" value="adh_short"/>
    <property type="match status" value="2"/>
</dbReference>